<dbReference type="Proteomes" id="UP000790377">
    <property type="component" value="Unassembled WGS sequence"/>
</dbReference>
<proteinExistence type="predicted"/>
<accession>A0ACB8AFA9</accession>
<reference evidence="1" key="1">
    <citation type="journal article" date="2021" name="New Phytol.">
        <title>Evolutionary innovations through gain and loss of genes in the ectomycorrhizal Boletales.</title>
        <authorList>
            <person name="Wu G."/>
            <person name="Miyauchi S."/>
            <person name="Morin E."/>
            <person name="Kuo A."/>
            <person name="Drula E."/>
            <person name="Varga T."/>
            <person name="Kohler A."/>
            <person name="Feng B."/>
            <person name="Cao Y."/>
            <person name="Lipzen A."/>
            <person name="Daum C."/>
            <person name="Hundley H."/>
            <person name="Pangilinan J."/>
            <person name="Johnson J."/>
            <person name="Barry K."/>
            <person name="LaButti K."/>
            <person name="Ng V."/>
            <person name="Ahrendt S."/>
            <person name="Min B."/>
            <person name="Choi I.G."/>
            <person name="Park H."/>
            <person name="Plett J.M."/>
            <person name="Magnuson J."/>
            <person name="Spatafora J.W."/>
            <person name="Nagy L.G."/>
            <person name="Henrissat B."/>
            <person name="Grigoriev I.V."/>
            <person name="Yang Z.L."/>
            <person name="Xu J."/>
            <person name="Martin F.M."/>
        </authorList>
    </citation>
    <scope>NUCLEOTIDE SEQUENCE</scope>
    <source>
        <strain evidence="1">ATCC 28755</strain>
    </source>
</reference>
<evidence type="ECO:0000313" key="2">
    <source>
        <dbReference type="Proteomes" id="UP000790377"/>
    </source>
</evidence>
<name>A0ACB8AFA9_9AGAM</name>
<sequence>MFSPHTFFFSFLSVLTVSVNGLGNSCSAPLKWGTAAPGDPYWMETIPHRGKSAFNNDTSYEVFRNVKDYGAVGDGVTDDTDAINAAMSTGNRCGEATCESSTLTPAIVYFPSGTYLVSSPIDTYYYTQLIGDAKRPPTLLASANFTGLAVIDADPYVPNGGGSQWFINQDNFFRSVRNMIIDLRQMPASAPAIGLHWQVSQATSLMNVVVEMSTDADTQHQGLFMENGSGGFMGGKFGIAVGNQQFTVRNLTVNNAVVAVSSAWNWGWTFQGVTINNCQIGFNLTTGGTTSATQTVGSEAIVDAVVTDTPVFISNSVASNGTLAGSLVLNNILLKNVPVAVGTADGDVVLPGGDVALIEAWGQGNVYSGTCGTPTFTQGPIQAVDKPWNVIDSAGRVFGKSHPQYADYAVDQIVSVKAEGAAGDGVTDDTDAIRKVFEKYAGCKLIFFDAGSYYVTDTIFIPADTQVAGEAWSVILGGGDRFQHQDEPHVMIKVGEAYTQGVLEITDMIFSTVGPAPGAIVLEWNVREPWNQQGGAGMWDTHIRFVLTLTTGTNLGISQCPAGTLSPACQAAFLGLHLTPGSSAYLEGMWVWTADHDLDDPLSRQTSIFTGRGILSESLAEHAALYQYHLNNAQNHWIGLAQCETPYYQPIPDAPAPYSSNPAYHDPKFGNGIDDAWALYVQNSWSIVLYGAGFYSFFQNYTQDCHANNTCQNQIFNVDWDSTIQVYSLSTVGTTYQLSVNEAGVIHASDNPDGFQETATAWFRWWI</sequence>
<protein>
    <submittedName>
        <fullName evidence="1">Glycoside hydrolase family 55 protein</fullName>
    </submittedName>
</protein>
<evidence type="ECO:0000313" key="1">
    <source>
        <dbReference type="EMBL" id="KAH7911875.1"/>
    </source>
</evidence>
<organism evidence="1 2">
    <name type="scientific">Hygrophoropsis aurantiaca</name>
    <dbReference type="NCBI Taxonomy" id="72124"/>
    <lineage>
        <taxon>Eukaryota</taxon>
        <taxon>Fungi</taxon>
        <taxon>Dikarya</taxon>
        <taxon>Basidiomycota</taxon>
        <taxon>Agaricomycotina</taxon>
        <taxon>Agaricomycetes</taxon>
        <taxon>Agaricomycetidae</taxon>
        <taxon>Boletales</taxon>
        <taxon>Coniophorineae</taxon>
        <taxon>Hygrophoropsidaceae</taxon>
        <taxon>Hygrophoropsis</taxon>
    </lineage>
</organism>
<dbReference type="EMBL" id="MU267665">
    <property type="protein sequence ID" value="KAH7911875.1"/>
    <property type="molecule type" value="Genomic_DNA"/>
</dbReference>
<keyword evidence="2" id="KW-1185">Reference proteome</keyword>
<gene>
    <name evidence="1" type="ORF">BJ138DRAFT_1149674</name>
</gene>
<comment type="caution">
    <text evidence="1">The sequence shown here is derived from an EMBL/GenBank/DDBJ whole genome shotgun (WGS) entry which is preliminary data.</text>
</comment>
<keyword evidence="1" id="KW-0378">Hydrolase</keyword>